<reference evidence="1 2" key="1">
    <citation type="journal article" date="2019" name="Plant Biotechnol. J.">
        <title>The red bayberry genome and genetic basis of sex determination.</title>
        <authorList>
            <person name="Jia H.M."/>
            <person name="Jia H.J."/>
            <person name="Cai Q.L."/>
            <person name="Wang Y."/>
            <person name="Zhao H.B."/>
            <person name="Yang W.F."/>
            <person name="Wang G.Y."/>
            <person name="Li Y.H."/>
            <person name="Zhan D.L."/>
            <person name="Shen Y.T."/>
            <person name="Niu Q.F."/>
            <person name="Chang L."/>
            <person name="Qiu J."/>
            <person name="Zhao L."/>
            <person name="Xie H.B."/>
            <person name="Fu W.Y."/>
            <person name="Jin J."/>
            <person name="Li X.W."/>
            <person name="Jiao Y."/>
            <person name="Zhou C.C."/>
            <person name="Tu T."/>
            <person name="Chai C.Y."/>
            <person name="Gao J.L."/>
            <person name="Fan L.J."/>
            <person name="van de Weg E."/>
            <person name="Wang J.Y."/>
            <person name="Gao Z.S."/>
        </authorList>
    </citation>
    <scope>NUCLEOTIDE SEQUENCE [LARGE SCALE GENOMIC DNA]</scope>
    <source>
        <tissue evidence="1">Leaves</tissue>
    </source>
</reference>
<comment type="caution">
    <text evidence="1">The sequence shown here is derived from an EMBL/GenBank/DDBJ whole genome shotgun (WGS) entry which is preliminary data.</text>
</comment>
<dbReference type="Pfam" id="PF03242">
    <property type="entry name" value="LEA_3a"/>
    <property type="match status" value="1"/>
</dbReference>
<dbReference type="OrthoDB" id="1936089at2759"/>
<name>A0A6A1WCE0_9ROSI</name>
<evidence type="ECO:0000313" key="1">
    <source>
        <dbReference type="EMBL" id="KAB1222964.1"/>
    </source>
</evidence>
<dbReference type="AlphaFoldDB" id="A0A6A1WCE0"/>
<dbReference type="EMBL" id="RXIC02000020">
    <property type="protein sequence ID" value="KAB1222964.1"/>
    <property type="molecule type" value="Genomic_DNA"/>
</dbReference>
<organism evidence="1 2">
    <name type="scientific">Morella rubra</name>
    <name type="common">Chinese bayberry</name>
    <dbReference type="NCBI Taxonomy" id="262757"/>
    <lineage>
        <taxon>Eukaryota</taxon>
        <taxon>Viridiplantae</taxon>
        <taxon>Streptophyta</taxon>
        <taxon>Embryophyta</taxon>
        <taxon>Tracheophyta</taxon>
        <taxon>Spermatophyta</taxon>
        <taxon>Magnoliopsida</taxon>
        <taxon>eudicotyledons</taxon>
        <taxon>Gunneridae</taxon>
        <taxon>Pentapetalae</taxon>
        <taxon>rosids</taxon>
        <taxon>fabids</taxon>
        <taxon>Fagales</taxon>
        <taxon>Myricaceae</taxon>
        <taxon>Morella</taxon>
    </lineage>
</organism>
<accession>A0A6A1WCE0</accession>
<gene>
    <name evidence="1" type="ORF">CJ030_MR2G019483</name>
</gene>
<protein>
    <submittedName>
        <fullName evidence="1">Indole-3-acetic acid-induced protein ARG2</fullName>
    </submittedName>
</protein>
<dbReference type="Proteomes" id="UP000516437">
    <property type="component" value="Chromosome 2"/>
</dbReference>
<dbReference type="InterPro" id="IPR004926">
    <property type="entry name" value="LEA_3a"/>
</dbReference>
<sequence>MARSFSNAKLLSVIVVNGLSNATSRRGYAASSQGIMAAVARGRGSAARMLKKPGERCRFHGEGLMGTRPRDRLLQTPESWGRDRRGRAACIALKQQALSGEFN</sequence>
<proteinExistence type="predicted"/>
<evidence type="ECO:0000313" key="2">
    <source>
        <dbReference type="Proteomes" id="UP000516437"/>
    </source>
</evidence>
<keyword evidence="2" id="KW-1185">Reference proteome</keyword>